<feature type="chain" id="PRO_5004586884" evidence="1">
    <location>
        <begin position="17"/>
        <end position="95"/>
    </location>
</feature>
<evidence type="ECO:0000256" key="1">
    <source>
        <dbReference type="SAM" id="SignalP"/>
    </source>
</evidence>
<keyword evidence="1" id="KW-0732">Signal</keyword>
<reference evidence="2" key="1">
    <citation type="submission" date="2013-07" db="EMBL/GenBank/DDBJ databases">
        <title>Transcriptome sequencing and developmental regulation of gene expression in Anopheles aquasalis.</title>
        <authorList>
            <consortium name="Brazilian Malaria Network (MCT/CNPq/MS/SCTIE/DECIT/PRONEX 555648/2009-5) and Research Network on Bioactive Molecules from Arthropod Vectors (NAP-MOBIARVE"/>
            <consortium name="University of Sao Paulo)"/>
            <person name="Marinotti O."/>
            <person name="Ribeiro J.M.C."/>
            <person name="Costa-da-Silva A.L."/>
            <person name="Silva M.C.P."/>
            <person name="Lopes A.R."/>
            <person name="Barros M.S."/>
            <person name="Sa-Nunes A."/>
            <person name="Konjin B.B."/>
            <person name="Carvalho E."/>
            <person name="Suesdek L."/>
            <person name="Silva-Neto M.A.C."/>
            <person name="Capurro M.L."/>
        </authorList>
    </citation>
    <scope>NUCLEOTIDE SEQUENCE</scope>
    <source>
        <tissue evidence="2">Whole body</tissue>
    </source>
</reference>
<dbReference type="OrthoDB" id="10412860at2759"/>
<protein>
    <submittedName>
        <fullName evidence="2">Putative secreted protein</fullName>
    </submittedName>
</protein>
<dbReference type="VEuPathDB" id="VectorBase:AAQUA_003605"/>
<evidence type="ECO:0000313" key="2">
    <source>
        <dbReference type="EMBL" id="JAA98180.1"/>
    </source>
</evidence>
<dbReference type="RefSeq" id="XP_050093568.1">
    <property type="nucleotide sequence ID" value="XM_050237611.1"/>
</dbReference>
<feature type="signal peptide" evidence="1">
    <location>
        <begin position="1"/>
        <end position="16"/>
    </location>
</feature>
<dbReference type="AlphaFoldDB" id="T1DMV7"/>
<organism evidence="2">
    <name type="scientific">Anopheles aquasalis</name>
    <name type="common">Malaria mosquito</name>
    <dbReference type="NCBI Taxonomy" id="42839"/>
    <lineage>
        <taxon>Eukaryota</taxon>
        <taxon>Metazoa</taxon>
        <taxon>Ecdysozoa</taxon>
        <taxon>Arthropoda</taxon>
        <taxon>Hexapoda</taxon>
        <taxon>Insecta</taxon>
        <taxon>Pterygota</taxon>
        <taxon>Neoptera</taxon>
        <taxon>Endopterygota</taxon>
        <taxon>Diptera</taxon>
        <taxon>Nematocera</taxon>
        <taxon>Culicoidea</taxon>
        <taxon>Culicidae</taxon>
        <taxon>Anophelinae</taxon>
        <taxon>Anopheles</taxon>
    </lineage>
</organism>
<sequence length="95" mass="10640">MKVVICLFAVLAVAAARPQDLGAQFWPETLGIAQQKQFVQPYERIIEIKAAPLVNEIENVPYNQPVSVQEIVFGIDQPAVYPTLQRSVDETLARF</sequence>
<dbReference type="GeneID" id="126576362"/>
<accession>T1DMV7</accession>
<proteinExistence type="evidence at transcript level"/>
<name>T1DMV7_ANOAQ</name>
<dbReference type="EMBL" id="GAMD01003410">
    <property type="protein sequence ID" value="JAA98180.1"/>
    <property type="molecule type" value="mRNA"/>
</dbReference>